<keyword evidence="2" id="KW-1185">Reference proteome</keyword>
<comment type="caution">
    <text evidence="1">The sequence shown here is derived from an EMBL/GenBank/DDBJ whole genome shotgun (WGS) entry which is preliminary data.</text>
</comment>
<proteinExistence type="predicted"/>
<organism evidence="1 2">
    <name type="scientific">Lindgomyces ingoldianus</name>
    <dbReference type="NCBI Taxonomy" id="673940"/>
    <lineage>
        <taxon>Eukaryota</taxon>
        <taxon>Fungi</taxon>
        <taxon>Dikarya</taxon>
        <taxon>Ascomycota</taxon>
        <taxon>Pezizomycotina</taxon>
        <taxon>Dothideomycetes</taxon>
        <taxon>Pleosporomycetidae</taxon>
        <taxon>Pleosporales</taxon>
        <taxon>Lindgomycetaceae</taxon>
        <taxon>Lindgomyces</taxon>
    </lineage>
</organism>
<protein>
    <submittedName>
        <fullName evidence="1">Uncharacterized protein</fullName>
    </submittedName>
</protein>
<gene>
    <name evidence="1" type="ORF">BDR25DRAFT_23037</name>
</gene>
<reference evidence="1" key="1">
    <citation type="journal article" date="2020" name="Stud. Mycol.">
        <title>101 Dothideomycetes genomes: a test case for predicting lifestyles and emergence of pathogens.</title>
        <authorList>
            <person name="Haridas S."/>
            <person name="Albert R."/>
            <person name="Binder M."/>
            <person name="Bloem J."/>
            <person name="Labutti K."/>
            <person name="Salamov A."/>
            <person name="Andreopoulos B."/>
            <person name="Baker S."/>
            <person name="Barry K."/>
            <person name="Bills G."/>
            <person name="Bluhm B."/>
            <person name="Cannon C."/>
            <person name="Castanera R."/>
            <person name="Culley D."/>
            <person name="Daum C."/>
            <person name="Ezra D."/>
            <person name="Gonzalez J."/>
            <person name="Henrissat B."/>
            <person name="Kuo A."/>
            <person name="Liang C."/>
            <person name="Lipzen A."/>
            <person name="Lutzoni F."/>
            <person name="Magnuson J."/>
            <person name="Mondo S."/>
            <person name="Nolan M."/>
            <person name="Ohm R."/>
            <person name="Pangilinan J."/>
            <person name="Park H.-J."/>
            <person name="Ramirez L."/>
            <person name="Alfaro M."/>
            <person name="Sun H."/>
            <person name="Tritt A."/>
            <person name="Yoshinaga Y."/>
            <person name="Zwiers L.-H."/>
            <person name="Turgeon B."/>
            <person name="Goodwin S."/>
            <person name="Spatafora J."/>
            <person name="Crous P."/>
            <person name="Grigoriev I."/>
        </authorList>
    </citation>
    <scope>NUCLEOTIDE SEQUENCE</scope>
    <source>
        <strain evidence="1">ATCC 200398</strain>
    </source>
</reference>
<evidence type="ECO:0000313" key="1">
    <source>
        <dbReference type="EMBL" id="KAF2471804.1"/>
    </source>
</evidence>
<name>A0ACB6QXP3_9PLEO</name>
<evidence type="ECO:0000313" key="2">
    <source>
        <dbReference type="Proteomes" id="UP000799755"/>
    </source>
</evidence>
<dbReference type="EMBL" id="MU003504">
    <property type="protein sequence ID" value="KAF2471804.1"/>
    <property type="molecule type" value="Genomic_DNA"/>
</dbReference>
<accession>A0ACB6QXP3</accession>
<sequence length="87" mass="9243">MHIHYHEIPRASHGRAGLARSWAHACQMLCSGQPFETPLVLALALQIPSPGPGSKEGGFGGLEGLIYSIVDFGSEVGPRDMELAGME</sequence>
<dbReference type="Proteomes" id="UP000799755">
    <property type="component" value="Unassembled WGS sequence"/>
</dbReference>